<dbReference type="PANTHER" id="PTHR43673">
    <property type="entry name" value="NAD(P)H NITROREDUCTASE YDGI-RELATED"/>
    <property type="match status" value="1"/>
</dbReference>
<reference evidence="4 5" key="1">
    <citation type="journal article" date="2007" name="Appl. Environ. Microbiol.">
        <title>Isolation of key methanogens for global methane emission from rice paddy fields: a novel isolate affiliated with the clone cluster rice cluster I.</title>
        <authorList>
            <person name="Sakai S."/>
            <person name="Imachi H."/>
            <person name="Sekiguchi Y."/>
            <person name="Ohashi A."/>
            <person name="Harada H."/>
            <person name="Kamagata Y."/>
        </authorList>
    </citation>
    <scope>NUCLEOTIDE SEQUENCE [LARGE SCALE GENOMIC DNA]</scope>
    <source>
        <strain evidence="5">DSM 17711 / JCM 13418 / NBRC 101707 / SANAE</strain>
    </source>
</reference>
<evidence type="ECO:0000313" key="4">
    <source>
        <dbReference type="EMBL" id="BAI61915.1"/>
    </source>
</evidence>
<dbReference type="OrthoDB" id="287850at2157"/>
<dbReference type="GO" id="GO:0016491">
    <property type="term" value="F:oxidoreductase activity"/>
    <property type="evidence" value="ECO:0007669"/>
    <property type="project" value="UniProtKB-KW"/>
</dbReference>
<dbReference type="STRING" id="304371.MCP_1843"/>
<gene>
    <name evidence="4" type="ordered locus">MCP_1843</name>
</gene>
<name>D1YZP3_METPS</name>
<dbReference type="InterPro" id="IPR029479">
    <property type="entry name" value="Nitroreductase"/>
</dbReference>
<dbReference type="GeneID" id="8681731"/>
<dbReference type="InterPro" id="IPR000415">
    <property type="entry name" value="Nitroreductase-like"/>
</dbReference>
<dbReference type="InParanoid" id="D1YZP3"/>
<feature type="domain" description="Nitroreductase" evidence="3">
    <location>
        <begin position="7"/>
        <end position="147"/>
    </location>
</feature>
<dbReference type="Pfam" id="PF00881">
    <property type="entry name" value="Nitroreductase"/>
    <property type="match status" value="1"/>
</dbReference>
<comment type="similarity">
    <text evidence="1">Belongs to the nitroreductase family.</text>
</comment>
<reference evidence="4 5" key="2">
    <citation type="journal article" date="2008" name="Int. J. Syst. Evol. Microbiol.">
        <title>Methanocella paludicola gen. nov., sp. nov., a methane-producing archaeon, the first isolate of the lineage 'Rice Cluster I', and proposal of the new archaeal order Methanocellales ord. nov.</title>
        <authorList>
            <person name="Sakai S."/>
            <person name="Imachi H."/>
            <person name="Hanada S."/>
            <person name="Ohashi A."/>
            <person name="Harada H."/>
            <person name="Kamagata Y."/>
        </authorList>
    </citation>
    <scope>NUCLEOTIDE SEQUENCE [LARGE SCALE GENOMIC DNA]</scope>
    <source>
        <strain evidence="5">DSM 17711 / JCM 13418 / NBRC 101707 / SANAE</strain>
    </source>
</reference>
<dbReference type="KEGG" id="mpd:MCP_1843"/>
<dbReference type="CDD" id="cd02139">
    <property type="entry name" value="nitroreductase"/>
    <property type="match status" value="1"/>
</dbReference>
<evidence type="ECO:0000259" key="3">
    <source>
        <dbReference type="Pfam" id="PF00881"/>
    </source>
</evidence>
<organism evidence="4 5">
    <name type="scientific">Methanocella paludicola (strain DSM 17711 / JCM 13418 / NBRC 101707 / SANAE)</name>
    <dbReference type="NCBI Taxonomy" id="304371"/>
    <lineage>
        <taxon>Archaea</taxon>
        <taxon>Methanobacteriati</taxon>
        <taxon>Methanobacteriota</taxon>
        <taxon>Stenosarchaea group</taxon>
        <taxon>Methanomicrobia</taxon>
        <taxon>Methanocellales</taxon>
        <taxon>Methanocellaceae</taxon>
        <taxon>Methanocella</taxon>
    </lineage>
</organism>
<dbReference type="PANTHER" id="PTHR43673:SF10">
    <property type="entry name" value="NADH DEHYDROGENASE_NAD(P)H NITROREDUCTASE XCC3605-RELATED"/>
    <property type="match status" value="1"/>
</dbReference>
<dbReference type="EMBL" id="AP011532">
    <property type="protein sequence ID" value="BAI61915.1"/>
    <property type="molecule type" value="Genomic_DNA"/>
</dbReference>
<dbReference type="Proteomes" id="UP000001882">
    <property type="component" value="Chromosome"/>
</dbReference>
<dbReference type="eggNOG" id="arCOG00288">
    <property type="taxonomic scope" value="Archaea"/>
</dbReference>
<reference evidence="5" key="3">
    <citation type="journal article" date="2011" name="PLoS ONE">
        <title>Genome sequence of a mesophilic hydrogenotrophic methanogen Methanocella paludicola, the first cultivated representative of the order Methanocellales.</title>
        <authorList>
            <person name="Sakai S."/>
            <person name="Takaki Y."/>
            <person name="Shimamura S."/>
            <person name="Sekine M."/>
            <person name="Tajima T."/>
            <person name="Kosugi H."/>
            <person name="Ichikawa N."/>
            <person name="Tasumi E."/>
            <person name="Hiraki A.T."/>
            <person name="Shimizu A."/>
            <person name="Kato Y."/>
            <person name="Nishiko R."/>
            <person name="Mori K."/>
            <person name="Fujita N."/>
            <person name="Imachi H."/>
            <person name="Takai K."/>
        </authorList>
    </citation>
    <scope>NUCLEOTIDE SEQUENCE [LARGE SCALE GENOMIC DNA]</scope>
    <source>
        <strain evidence="5">DSM 17711 / JCM 13418 / NBRC 101707 / SANAE</strain>
    </source>
</reference>
<dbReference type="RefSeq" id="WP_012900592.1">
    <property type="nucleotide sequence ID" value="NC_013665.1"/>
</dbReference>
<evidence type="ECO:0000256" key="1">
    <source>
        <dbReference type="ARBA" id="ARBA00007118"/>
    </source>
</evidence>
<dbReference type="AlphaFoldDB" id="D1YZP3"/>
<keyword evidence="2" id="KW-0560">Oxidoreductase</keyword>
<dbReference type="Gene3D" id="3.40.109.10">
    <property type="entry name" value="NADH Oxidase"/>
    <property type="match status" value="1"/>
</dbReference>
<evidence type="ECO:0000256" key="2">
    <source>
        <dbReference type="ARBA" id="ARBA00023002"/>
    </source>
</evidence>
<sequence>MDVLEAISKRKSVRAYADKDIEKEKLFKVLEAGRLAPSAKNRQEWRFIVVKDRETRRKLVPACMGQRFIEQAPVTLVGCAVGTDYYMPCGQLAYTVDVSIAFSFMMLEAVELGLGTCWLGAFHEDEVKEILNIPDAMRVVVVMPLGYPAESPGGSFINSSIRMLATGSYRKPLEDIVFWDSYKV</sequence>
<keyword evidence="5" id="KW-1185">Reference proteome</keyword>
<accession>D1YZP3</accession>
<protein>
    <submittedName>
        <fullName evidence="4">NADH dehydrogenase</fullName>
    </submittedName>
</protein>
<dbReference type="SUPFAM" id="SSF55469">
    <property type="entry name" value="FMN-dependent nitroreductase-like"/>
    <property type="match status" value="1"/>
</dbReference>
<dbReference type="PATRIC" id="fig|304371.9.peg.1880"/>
<proteinExistence type="inferred from homology"/>
<evidence type="ECO:0000313" key="5">
    <source>
        <dbReference type="Proteomes" id="UP000001882"/>
    </source>
</evidence>